<dbReference type="Gene3D" id="3.30.70.1060">
    <property type="entry name" value="Dimeric alpha+beta barrel"/>
    <property type="match status" value="1"/>
</dbReference>
<organism evidence="3 4">
    <name type="scientific">Chitinophaga parva</name>
    <dbReference type="NCBI Taxonomy" id="2169414"/>
    <lineage>
        <taxon>Bacteria</taxon>
        <taxon>Pseudomonadati</taxon>
        <taxon>Bacteroidota</taxon>
        <taxon>Chitinophagia</taxon>
        <taxon>Chitinophagales</taxon>
        <taxon>Chitinophagaceae</taxon>
        <taxon>Chitinophaga</taxon>
    </lineage>
</organism>
<dbReference type="InterPro" id="IPR005545">
    <property type="entry name" value="YCII"/>
</dbReference>
<accession>A0A2T7BNZ4</accession>
<gene>
    <name evidence="3" type="ORF">DCC81_07745</name>
</gene>
<dbReference type="Proteomes" id="UP000244450">
    <property type="component" value="Unassembled WGS sequence"/>
</dbReference>
<evidence type="ECO:0000313" key="4">
    <source>
        <dbReference type="Proteomes" id="UP000244450"/>
    </source>
</evidence>
<dbReference type="InterPro" id="IPR011008">
    <property type="entry name" value="Dimeric_a/b-barrel"/>
</dbReference>
<evidence type="ECO:0000256" key="1">
    <source>
        <dbReference type="ARBA" id="ARBA00007689"/>
    </source>
</evidence>
<name>A0A2T7BNZ4_9BACT</name>
<dbReference type="Pfam" id="PF03795">
    <property type="entry name" value="YCII"/>
    <property type="match status" value="1"/>
</dbReference>
<dbReference type="PANTHER" id="PTHR35174:SF1">
    <property type="entry name" value="BLL0086 PROTEIN"/>
    <property type="match status" value="1"/>
</dbReference>
<reference evidence="3 4" key="1">
    <citation type="submission" date="2018-04" db="EMBL/GenBank/DDBJ databases">
        <title>Chitinophaga fuyangensis sp. nov., isolated from soil in a chemical factory.</title>
        <authorList>
            <person name="Chen K."/>
        </authorList>
    </citation>
    <scope>NUCLEOTIDE SEQUENCE [LARGE SCALE GENOMIC DNA]</scope>
    <source>
        <strain evidence="3 4">LY-1</strain>
    </source>
</reference>
<dbReference type="SUPFAM" id="SSF54909">
    <property type="entry name" value="Dimeric alpha+beta barrel"/>
    <property type="match status" value="1"/>
</dbReference>
<evidence type="ECO:0000313" key="3">
    <source>
        <dbReference type="EMBL" id="PUZ29341.1"/>
    </source>
</evidence>
<feature type="domain" description="YCII-related" evidence="2">
    <location>
        <begin position="15"/>
        <end position="110"/>
    </location>
</feature>
<dbReference type="OrthoDB" id="7782105at2"/>
<sequence length="115" mass="12166">MEEYIMIYRGDQAALATASPEVMQARTKSWMDWIGGIAAQNKLASVGNRLAPEGKVVRPQGVITDGPYTEVKESVLGYSVIKAASYEEACQIASGCPVLLGGAGTVEVRAFSPVS</sequence>
<dbReference type="RefSeq" id="WP_108685979.1">
    <property type="nucleotide sequence ID" value="NZ_QCYK01000001.1"/>
</dbReference>
<protein>
    <submittedName>
        <fullName evidence="3">Transcription initiation protein</fullName>
    </submittedName>
</protein>
<proteinExistence type="inferred from homology"/>
<dbReference type="EMBL" id="QCYK01000001">
    <property type="protein sequence ID" value="PUZ29341.1"/>
    <property type="molecule type" value="Genomic_DNA"/>
</dbReference>
<keyword evidence="4" id="KW-1185">Reference proteome</keyword>
<comment type="similarity">
    <text evidence="1">Belongs to the YciI family.</text>
</comment>
<dbReference type="PANTHER" id="PTHR35174">
    <property type="entry name" value="BLL7171 PROTEIN-RELATED"/>
    <property type="match status" value="1"/>
</dbReference>
<evidence type="ECO:0000259" key="2">
    <source>
        <dbReference type="Pfam" id="PF03795"/>
    </source>
</evidence>
<dbReference type="AlphaFoldDB" id="A0A2T7BNZ4"/>
<comment type="caution">
    <text evidence="3">The sequence shown here is derived from an EMBL/GenBank/DDBJ whole genome shotgun (WGS) entry which is preliminary data.</text>
</comment>